<dbReference type="EMBL" id="JAUIZM010000017">
    <property type="protein sequence ID" value="KAK1352368.1"/>
    <property type="molecule type" value="Genomic_DNA"/>
</dbReference>
<dbReference type="Pfam" id="PF12819">
    <property type="entry name" value="Malectin_like"/>
    <property type="match status" value="1"/>
</dbReference>
<protein>
    <submittedName>
        <fullName evidence="15">Protein kinase domain-containing protein</fullName>
    </submittedName>
</protein>
<keyword evidence="8" id="KW-0067">ATP-binding</keyword>
<evidence type="ECO:0000259" key="14">
    <source>
        <dbReference type="Pfam" id="PF12819"/>
    </source>
</evidence>
<evidence type="ECO:0000256" key="3">
    <source>
        <dbReference type="ARBA" id="ARBA00022679"/>
    </source>
</evidence>
<evidence type="ECO:0000256" key="2">
    <source>
        <dbReference type="ARBA" id="ARBA00022527"/>
    </source>
</evidence>
<evidence type="ECO:0000256" key="6">
    <source>
        <dbReference type="ARBA" id="ARBA00022741"/>
    </source>
</evidence>
<dbReference type="InterPro" id="IPR024788">
    <property type="entry name" value="Malectin-like_Carb-bd_dom"/>
</dbReference>
<keyword evidence="7 15" id="KW-0418">Kinase</keyword>
<evidence type="ECO:0000256" key="11">
    <source>
        <dbReference type="ARBA" id="ARBA00023180"/>
    </source>
</evidence>
<dbReference type="Proteomes" id="UP001237642">
    <property type="component" value="Unassembled WGS sequence"/>
</dbReference>
<keyword evidence="4" id="KW-0812">Transmembrane</keyword>
<proteinExistence type="predicted"/>
<comment type="subcellular location">
    <subcellularLocation>
        <location evidence="1">Membrane</location>
        <topology evidence="1">Single-pass type I membrane protein</topology>
    </subcellularLocation>
</comment>
<dbReference type="InterPro" id="IPR045272">
    <property type="entry name" value="ANXUR1/2-like"/>
</dbReference>
<name>A0AAD8LXT2_9APIA</name>
<gene>
    <name evidence="15" type="ORF">POM88_053307</name>
</gene>
<evidence type="ECO:0000256" key="7">
    <source>
        <dbReference type="ARBA" id="ARBA00022777"/>
    </source>
</evidence>
<comment type="caution">
    <text evidence="15">The sequence shown here is derived from an EMBL/GenBank/DDBJ whole genome shotgun (WGS) entry which is preliminary data.</text>
</comment>
<dbReference type="GO" id="GO:0016020">
    <property type="term" value="C:membrane"/>
    <property type="evidence" value="ECO:0007669"/>
    <property type="project" value="UniProtKB-SubCell"/>
</dbReference>
<dbReference type="AlphaFoldDB" id="A0AAD8LXT2"/>
<keyword evidence="6" id="KW-0547">Nucleotide-binding</keyword>
<feature type="compositionally biased region" description="Polar residues" evidence="12">
    <location>
        <begin position="416"/>
        <end position="429"/>
    </location>
</feature>
<dbReference type="FunFam" id="2.60.120.430:FF:000003">
    <property type="entry name" value="FERONIA receptor-like kinase"/>
    <property type="match status" value="1"/>
</dbReference>
<keyword evidence="11" id="KW-0325">Glycoprotein</keyword>
<evidence type="ECO:0000256" key="13">
    <source>
        <dbReference type="SAM" id="SignalP"/>
    </source>
</evidence>
<feature type="region of interest" description="Disordered" evidence="12">
    <location>
        <begin position="496"/>
        <end position="530"/>
    </location>
</feature>
<evidence type="ECO:0000313" key="15">
    <source>
        <dbReference type="EMBL" id="KAK1352368.1"/>
    </source>
</evidence>
<dbReference type="GO" id="GO:0004674">
    <property type="term" value="F:protein serine/threonine kinase activity"/>
    <property type="evidence" value="ECO:0007669"/>
    <property type="project" value="UniProtKB-KW"/>
</dbReference>
<dbReference type="PANTHER" id="PTHR34590">
    <property type="entry name" value="OS03G0124300 PROTEIN-RELATED"/>
    <property type="match status" value="1"/>
</dbReference>
<accession>A0AAD8LXT2</accession>
<keyword evidence="3" id="KW-0808">Transferase</keyword>
<feature type="domain" description="Malectin-like" evidence="14">
    <location>
        <begin position="35"/>
        <end position="395"/>
    </location>
</feature>
<feature type="signal peptide" evidence="13">
    <location>
        <begin position="1"/>
        <end position="24"/>
    </location>
</feature>
<feature type="chain" id="PRO_5041922584" evidence="13">
    <location>
        <begin position="25"/>
        <end position="530"/>
    </location>
</feature>
<organism evidence="15 16">
    <name type="scientific">Heracleum sosnowskyi</name>
    <dbReference type="NCBI Taxonomy" id="360622"/>
    <lineage>
        <taxon>Eukaryota</taxon>
        <taxon>Viridiplantae</taxon>
        <taxon>Streptophyta</taxon>
        <taxon>Embryophyta</taxon>
        <taxon>Tracheophyta</taxon>
        <taxon>Spermatophyta</taxon>
        <taxon>Magnoliopsida</taxon>
        <taxon>eudicotyledons</taxon>
        <taxon>Gunneridae</taxon>
        <taxon>Pentapetalae</taxon>
        <taxon>asterids</taxon>
        <taxon>campanulids</taxon>
        <taxon>Apiales</taxon>
        <taxon>Apiaceae</taxon>
        <taxon>Apioideae</taxon>
        <taxon>apioid superclade</taxon>
        <taxon>Tordylieae</taxon>
        <taxon>Tordyliinae</taxon>
        <taxon>Heracleum</taxon>
    </lineage>
</organism>
<keyword evidence="9" id="KW-1133">Transmembrane helix</keyword>
<evidence type="ECO:0000313" key="16">
    <source>
        <dbReference type="Proteomes" id="UP001237642"/>
    </source>
</evidence>
<evidence type="ECO:0000256" key="10">
    <source>
        <dbReference type="ARBA" id="ARBA00023136"/>
    </source>
</evidence>
<dbReference type="FunFam" id="2.60.120.430:FF:000007">
    <property type="entry name" value="FERONIA receptor-like kinase"/>
    <property type="match status" value="1"/>
</dbReference>
<evidence type="ECO:0000256" key="4">
    <source>
        <dbReference type="ARBA" id="ARBA00022692"/>
    </source>
</evidence>
<evidence type="ECO:0000256" key="8">
    <source>
        <dbReference type="ARBA" id="ARBA00022840"/>
    </source>
</evidence>
<dbReference type="GO" id="GO:0004714">
    <property type="term" value="F:transmembrane receptor protein tyrosine kinase activity"/>
    <property type="evidence" value="ECO:0007669"/>
    <property type="project" value="InterPro"/>
</dbReference>
<keyword evidence="10" id="KW-0472">Membrane</keyword>
<sequence>MLRFSLHLFLLLPQVFLIFNICSAVLYTPPDNILLNCGASYDTTSSDGREWDTDTAYILKASDTSSAESQLIPSVDQSPYLLNARIFPSKFTYKIPVSKAGQKFLRLYFYPANYSNGFDMTKSFFSVHAADYTLLSNFSAFLNLHHSPSLVKEYVITVDQSCLLDLTFTPSPSSYAFVNAIEVISIPDKLYIKGDGDEDSIKKVGQDARFSIDDSYALENLYRLNVGGGDISSTHDSGMFRSWDNDEPYLLGADTGVIPLLEIPINYTSTTPPYTAPEHVYSTGRTMDHESYSTNMTWTFPVDSECIYLVRLYFCEYREEITTFNQLVYDIFINNMTAEQEVYIFYWTGGRGIPIYRDYVVLVGYNPYLWLTLQPNKESKPEYNSTILNGLEIFRLSSNGSLAAPNPEYVPPPPSVTNKSRGTQKNGASDSPLVGACIGEESLKKFGEVGYSCLGDQGIDRPTMRDVVSSLEVALQLQESQGKLDQDNLYLTKSVADARSGEASTSSTSSDGFKSGIGSVFSDILNPNAR</sequence>
<keyword evidence="5 13" id="KW-0732">Signal</keyword>
<keyword evidence="2" id="KW-0723">Serine/threonine-protein kinase</keyword>
<evidence type="ECO:0000256" key="9">
    <source>
        <dbReference type="ARBA" id="ARBA00022989"/>
    </source>
</evidence>
<evidence type="ECO:0000256" key="5">
    <source>
        <dbReference type="ARBA" id="ARBA00022729"/>
    </source>
</evidence>
<dbReference type="GO" id="GO:0005524">
    <property type="term" value="F:ATP binding"/>
    <property type="evidence" value="ECO:0007669"/>
    <property type="project" value="UniProtKB-KW"/>
</dbReference>
<dbReference type="Gene3D" id="2.60.120.430">
    <property type="entry name" value="Galactose-binding lectin"/>
    <property type="match status" value="2"/>
</dbReference>
<evidence type="ECO:0000256" key="12">
    <source>
        <dbReference type="SAM" id="MobiDB-lite"/>
    </source>
</evidence>
<reference evidence="15" key="2">
    <citation type="submission" date="2023-05" db="EMBL/GenBank/DDBJ databases">
        <authorList>
            <person name="Schelkunov M.I."/>
        </authorList>
    </citation>
    <scope>NUCLEOTIDE SEQUENCE</scope>
    <source>
        <strain evidence="15">Hsosn_3</strain>
        <tissue evidence="15">Leaf</tissue>
    </source>
</reference>
<evidence type="ECO:0000256" key="1">
    <source>
        <dbReference type="ARBA" id="ARBA00004479"/>
    </source>
</evidence>
<feature type="region of interest" description="Disordered" evidence="12">
    <location>
        <begin position="405"/>
        <end position="431"/>
    </location>
</feature>
<keyword evidence="16" id="KW-1185">Reference proteome</keyword>
<reference evidence="15" key="1">
    <citation type="submission" date="2023-02" db="EMBL/GenBank/DDBJ databases">
        <title>Genome of toxic invasive species Heracleum sosnowskyi carries increased number of genes despite the absence of recent whole-genome duplications.</title>
        <authorList>
            <person name="Schelkunov M."/>
            <person name="Shtratnikova V."/>
            <person name="Makarenko M."/>
            <person name="Klepikova A."/>
            <person name="Omelchenko D."/>
            <person name="Novikova G."/>
            <person name="Obukhova E."/>
            <person name="Bogdanov V."/>
            <person name="Penin A."/>
            <person name="Logacheva M."/>
        </authorList>
    </citation>
    <scope>NUCLEOTIDE SEQUENCE</scope>
    <source>
        <strain evidence="15">Hsosn_3</strain>
        <tissue evidence="15">Leaf</tissue>
    </source>
</reference>